<reference evidence="1" key="1">
    <citation type="submission" date="2014-11" db="EMBL/GenBank/DDBJ databases">
        <authorList>
            <person name="Amaro Gonzalez C."/>
        </authorList>
    </citation>
    <scope>NUCLEOTIDE SEQUENCE</scope>
</reference>
<dbReference type="EMBL" id="GBXM01038309">
    <property type="protein sequence ID" value="JAH70268.1"/>
    <property type="molecule type" value="Transcribed_RNA"/>
</dbReference>
<accession>A0A0E9UZ87</accession>
<proteinExistence type="predicted"/>
<evidence type="ECO:0000313" key="1">
    <source>
        <dbReference type="EMBL" id="JAH70268.1"/>
    </source>
</evidence>
<dbReference type="AlphaFoldDB" id="A0A0E9UZ87"/>
<reference evidence="1" key="2">
    <citation type="journal article" date="2015" name="Fish Shellfish Immunol.">
        <title>Early steps in the European eel (Anguilla anguilla)-Vibrio vulnificus interaction in the gills: Role of the RtxA13 toxin.</title>
        <authorList>
            <person name="Callol A."/>
            <person name="Pajuelo D."/>
            <person name="Ebbesson L."/>
            <person name="Teles M."/>
            <person name="MacKenzie S."/>
            <person name="Amaro C."/>
        </authorList>
    </citation>
    <scope>NUCLEOTIDE SEQUENCE</scope>
</reference>
<dbReference type="EMBL" id="GBXM01057030">
    <property type="protein sequence ID" value="JAH51547.1"/>
    <property type="molecule type" value="Transcribed_RNA"/>
</dbReference>
<organism evidence="1">
    <name type="scientific">Anguilla anguilla</name>
    <name type="common">European freshwater eel</name>
    <name type="synonym">Muraena anguilla</name>
    <dbReference type="NCBI Taxonomy" id="7936"/>
    <lineage>
        <taxon>Eukaryota</taxon>
        <taxon>Metazoa</taxon>
        <taxon>Chordata</taxon>
        <taxon>Craniata</taxon>
        <taxon>Vertebrata</taxon>
        <taxon>Euteleostomi</taxon>
        <taxon>Actinopterygii</taxon>
        <taxon>Neopterygii</taxon>
        <taxon>Teleostei</taxon>
        <taxon>Anguilliformes</taxon>
        <taxon>Anguillidae</taxon>
        <taxon>Anguilla</taxon>
    </lineage>
</organism>
<name>A0A0E9UZ87_ANGAN</name>
<protein>
    <submittedName>
        <fullName evidence="1">Uncharacterized protein</fullName>
    </submittedName>
</protein>
<sequence length="37" mass="4535">MPWSGKKTCQNNYFFYKLTPRFFCFETKSCRVSKLFT</sequence>